<name>A0AAV7NV67_PLEWA</name>
<evidence type="ECO:0000313" key="2">
    <source>
        <dbReference type="EMBL" id="KAJ1119991.1"/>
    </source>
</evidence>
<keyword evidence="3" id="KW-1185">Reference proteome</keyword>
<proteinExistence type="predicted"/>
<protein>
    <submittedName>
        <fullName evidence="2">Uncharacterized protein</fullName>
    </submittedName>
</protein>
<evidence type="ECO:0000256" key="1">
    <source>
        <dbReference type="SAM" id="MobiDB-lite"/>
    </source>
</evidence>
<gene>
    <name evidence="2" type="ORF">NDU88_008174</name>
</gene>
<accession>A0AAV7NV67</accession>
<comment type="caution">
    <text evidence="2">The sequence shown here is derived from an EMBL/GenBank/DDBJ whole genome shotgun (WGS) entry which is preliminary data.</text>
</comment>
<evidence type="ECO:0000313" key="3">
    <source>
        <dbReference type="Proteomes" id="UP001066276"/>
    </source>
</evidence>
<feature type="region of interest" description="Disordered" evidence="1">
    <location>
        <begin position="96"/>
        <end position="116"/>
    </location>
</feature>
<dbReference type="EMBL" id="JANPWB010000012">
    <property type="protein sequence ID" value="KAJ1119991.1"/>
    <property type="molecule type" value="Genomic_DNA"/>
</dbReference>
<organism evidence="2 3">
    <name type="scientific">Pleurodeles waltl</name>
    <name type="common">Iberian ribbed newt</name>
    <dbReference type="NCBI Taxonomy" id="8319"/>
    <lineage>
        <taxon>Eukaryota</taxon>
        <taxon>Metazoa</taxon>
        <taxon>Chordata</taxon>
        <taxon>Craniata</taxon>
        <taxon>Vertebrata</taxon>
        <taxon>Euteleostomi</taxon>
        <taxon>Amphibia</taxon>
        <taxon>Batrachia</taxon>
        <taxon>Caudata</taxon>
        <taxon>Salamandroidea</taxon>
        <taxon>Salamandridae</taxon>
        <taxon>Pleurodelinae</taxon>
        <taxon>Pleurodeles</taxon>
    </lineage>
</organism>
<reference evidence="2" key="1">
    <citation type="journal article" date="2022" name="bioRxiv">
        <title>Sequencing and chromosome-scale assembly of the giantPleurodeles waltlgenome.</title>
        <authorList>
            <person name="Brown T."/>
            <person name="Elewa A."/>
            <person name="Iarovenko S."/>
            <person name="Subramanian E."/>
            <person name="Araus A.J."/>
            <person name="Petzold A."/>
            <person name="Susuki M."/>
            <person name="Suzuki K.-i.T."/>
            <person name="Hayashi T."/>
            <person name="Toyoda A."/>
            <person name="Oliveira C."/>
            <person name="Osipova E."/>
            <person name="Leigh N.D."/>
            <person name="Simon A."/>
            <person name="Yun M.H."/>
        </authorList>
    </citation>
    <scope>NUCLEOTIDE SEQUENCE</scope>
    <source>
        <strain evidence="2">20211129_DDA</strain>
        <tissue evidence="2">Liver</tissue>
    </source>
</reference>
<dbReference type="AlphaFoldDB" id="A0AAV7NV67"/>
<dbReference type="Proteomes" id="UP001066276">
    <property type="component" value="Chromosome 8"/>
</dbReference>
<sequence>MEPSKVVQALNVLQDEGREDLIKEGVLEQAWVGQRRPKLLSAKGVSAAVAACTSPVKAGKKFRCKSATGRKVARSPVGAEAANKVVAVQSPGRVKHRGISSLPRRQGSSLGRQVSAGGRGSIWRTAVSVGGRVGAQIPFAHVRIGAKKQARPPLERGVERPLEKRSLASASKMAAASADHLYFFRLKKAGCWVHL</sequence>